<keyword evidence="4" id="KW-0067">ATP-binding</keyword>
<dbReference type="SUPFAM" id="SSF48371">
    <property type="entry name" value="ARM repeat"/>
    <property type="match status" value="1"/>
</dbReference>
<dbReference type="SUPFAM" id="SSF56112">
    <property type="entry name" value="Protein kinase-like (PK-like)"/>
    <property type="match status" value="1"/>
</dbReference>
<dbReference type="PANTHER" id="PTHR43289:SF6">
    <property type="entry name" value="SERINE_THREONINE-PROTEIN KINASE NEKL-3"/>
    <property type="match status" value="1"/>
</dbReference>
<dbReference type="EMBL" id="CP000251">
    <property type="protein sequence ID" value="ABC83860.1"/>
    <property type="molecule type" value="Genomic_DNA"/>
</dbReference>
<dbReference type="PANTHER" id="PTHR43289">
    <property type="entry name" value="MITOGEN-ACTIVATED PROTEIN KINASE KINASE KINASE 20-RELATED"/>
    <property type="match status" value="1"/>
</dbReference>
<sequence>MGWSTVGAWARASPRRRRILGSRANAVTIPVRLSGSAMSAPVTFEPASLVGTCLDGRYELTGHLATGGMGAVFQARHVHLRKDLAVKVLRPELSASPDLVERFRREAEIASALQHDHIVHVTDFGRTEEGWLFLAMELLTGESLFDRLRREGALAPAAAVPVLWQICAGLGAAHAMGVVHRDLKPENVFLARTASGREVAKILDFGIAKMTDPSSGCATQAGMVVGTPEYLAPEQATGGAVDARADLYAVGLIAWRMLAGHHPFTAPDARGLLMKQATAPVPPLAEARPELAAWPALVAVVARACEKEPGARPASAAELGEALAAALGPGFALPPGATPAPSPPPLASAEFELVAHELPTPPVAAPRTLTLPGPAAIAVHGPGATARRLAARAADALARAAASLARARAAARPALEALGRRAAAGARAHPRRAAAAAGAGVLALALVGGIAWARARPAAEAREHLAAGRPAEARLALEAALRSRPKDPELLLLHGRALHRLPGRAADGVEAYQAAREAGVLDAEARSDLARDLGGERSLADRAARLLRDEGARAVPVLAGAAAAGTGVQRLRALAVLRDLGAEEEVERQAAYGALLADPECDVRRAAARRLGELADPAALPRLREAAAARAEKRGLFGLGSTRVPACGAPEAAEAIRRIEAAQ</sequence>
<reference evidence="6" key="1">
    <citation type="submission" date="2006-01" db="EMBL/GenBank/DDBJ databases">
        <title>Complete sequence of Anaeromyxobacter dehalogenans 2CP-C.</title>
        <authorList>
            <consortium name="US DOE Joint Genome Institute"/>
            <person name="Copeland A."/>
            <person name="Lucas S."/>
            <person name="Lapidus A."/>
            <person name="Barry K."/>
            <person name="Detter J.C."/>
            <person name="Glavina T."/>
            <person name="Hammon N."/>
            <person name="Israni S."/>
            <person name="Pitluck S."/>
            <person name="Brettin T."/>
            <person name="Bruce D."/>
            <person name="Han C."/>
            <person name="Tapia R."/>
            <person name="Gilna P."/>
            <person name="Kiss H."/>
            <person name="Schmutz J."/>
            <person name="Larimer F."/>
            <person name="Land M."/>
            <person name="Kyrpides N."/>
            <person name="Anderson I."/>
            <person name="Sanford R.A."/>
            <person name="Ritalahti K.M."/>
            <person name="Thomas H.S."/>
            <person name="Kirby J.R."/>
            <person name="Zhulin I.B."/>
            <person name="Loeffler F.E."/>
            <person name="Richardson P."/>
        </authorList>
    </citation>
    <scope>NUCLEOTIDE SEQUENCE</scope>
    <source>
        <strain evidence="6">2CP-C</strain>
    </source>
</reference>
<dbReference type="CDD" id="cd14014">
    <property type="entry name" value="STKc_PknB_like"/>
    <property type="match status" value="1"/>
</dbReference>
<protein>
    <submittedName>
        <fullName evidence="6">Serine/threonine protein kinase</fullName>
    </submittedName>
</protein>
<dbReference type="Proteomes" id="UP000001935">
    <property type="component" value="Chromosome"/>
</dbReference>
<evidence type="ECO:0000256" key="2">
    <source>
        <dbReference type="ARBA" id="ARBA00022741"/>
    </source>
</evidence>
<evidence type="ECO:0000256" key="4">
    <source>
        <dbReference type="ARBA" id="ARBA00022840"/>
    </source>
</evidence>
<accession>Q2IGZ9</accession>
<dbReference type="Gene3D" id="3.30.200.20">
    <property type="entry name" value="Phosphorylase Kinase, domain 1"/>
    <property type="match status" value="1"/>
</dbReference>
<dbReference type="eggNOG" id="COG0515">
    <property type="taxonomic scope" value="Bacteria"/>
</dbReference>
<dbReference type="PROSITE" id="PS50011">
    <property type="entry name" value="PROTEIN_KINASE_DOM"/>
    <property type="match status" value="1"/>
</dbReference>
<gene>
    <name evidence="6" type="ordered locus">Adeh_4096</name>
</gene>
<organism evidence="6 7">
    <name type="scientific">Anaeromyxobacter dehalogenans (strain 2CP-C)</name>
    <dbReference type="NCBI Taxonomy" id="290397"/>
    <lineage>
        <taxon>Bacteria</taxon>
        <taxon>Pseudomonadati</taxon>
        <taxon>Myxococcota</taxon>
        <taxon>Myxococcia</taxon>
        <taxon>Myxococcales</taxon>
        <taxon>Cystobacterineae</taxon>
        <taxon>Anaeromyxobacteraceae</taxon>
        <taxon>Anaeromyxobacter</taxon>
    </lineage>
</organism>
<dbReference type="InterPro" id="IPR000719">
    <property type="entry name" value="Prot_kinase_dom"/>
</dbReference>
<dbReference type="Pfam" id="PF00069">
    <property type="entry name" value="Pkinase"/>
    <property type="match status" value="1"/>
</dbReference>
<dbReference type="InterPro" id="IPR011990">
    <property type="entry name" value="TPR-like_helical_dom_sf"/>
</dbReference>
<dbReference type="SMART" id="SM00220">
    <property type="entry name" value="S_TKc"/>
    <property type="match status" value="1"/>
</dbReference>
<dbReference type="HOGENOM" id="CLU_418433_0_0_7"/>
<dbReference type="SUPFAM" id="SSF48452">
    <property type="entry name" value="TPR-like"/>
    <property type="match status" value="1"/>
</dbReference>
<evidence type="ECO:0000313" key="6">
    <source>
        <dbReference type="EMBL" id="ABC83860.1"/>
    </source>
</evidence>
<evidence type="ECO:0000256" key="3">
    <source>
        <dbReference type="ARBA" id="ARBA00022777"/>
    </source>
</evidence>
<evidence type="ECO:0000256" key="1">
    <source>
        <dbReference type="ARBA" id="ARBA00022679"/>
    </source>
</evidence>
<keyword evidence="1" id="KW-0808">Transferase</keyword>
<dbReference type="InterPro" id="IPR008271">
    <property type="entry name" value="Ser/Thr_kinase_AS"/>
</dbReference>
<dbReference type="STRING" id="290397.Adeh_4096"/>
<keyword evidence="2" id="KW-0547">Nucleotide-binding</keyword>
<evidence type="ECO:0000313" key="7">
    <source>
        <dbReference type="Proteomes" id="UP000001935"/>
    </source>
</evidence>
<dbReference type="GO" id="GO:0004674">
    <property type="term" value="F:protein serine/threonine kinase activity"/>
    <property type="evidence" value="ECO:0007669"/>
    <property type="project" value="UniProtKB-KW"/>
</dbReference>
<keyword evidence="6" id="KW-0723">Serine/threonine-protein kinase</keyword>
<name>Q2IGZ9_ANADE</name>
<dbReference type="eggNOG" id="COG0457">
    <property type="taxonomic scope" value="Bacteria"/>
</dbReference>
<dbReference type="PROSITE" id="PS00108">
    <property type="entry name" value="PROTEIN_KINASE_ST"/>
    <property type="match status" value="1"/>
</dbReference>
<proteinExistence type="predicted"/>
<dbReference type="Gene3D" id="1.10.510.10">
    <property type="entry name" value="Transferase(Phosphotransferase) domain 1"/>
    <property type="match status" value="1"/>
</dbReference>
<dbReference type="KEGG" id="ade:Adeh_4096"/>
<dbReference type="InterPro" id="IPR016024">
    <property type="entry name" value="ARM-type_fold"/>
</dbReference>
<dbReference type="InterPro" id="IPR011009">
    <property type="entry name" value="Kinase-like_dom_sf"/>
</dbReference>
<feature type="domain" description="Protein kinase" evidence="5">
    <location>
        <begin position="58"/>
        <end position="324"/>
    </location>
</feature>
<dbReference type="GO" id="GO:0005524">
    <property type="term" value="F:ATP binding"/>
    <property type="evidence" value="ECO:0007669"/>
    <property type="project" value="UniProtKB-KW"/>
</dbReference>
<evidence type="ECO:0000259" key="5">
    <source>
        <dbReference type="PROSITE" id="PS50011"/>
    </source>
</evidence>
<dbReference type="AlphaFoldDB" id="Q2IGZ9"/>
<keyword evidence="3 6" id="KW-0418">Kinase</keyword>